<feature type="transmembrane region" description="Helical" evidence="1">
    <location>
        <begin position="70"/>
        <end position="89"/>
    </location>
</feature>
<sequence>MDGDAVPAHRVLAPAVGVLVAANVLNNRLARRLAPLTSAAASGALVLLARRGGLSWSELGFADARRGARIGGSLAAAVAAVYTAGVLLPPTRRYFRDQRALGLSRARLAEEVLLQVPFGTVLLEEIAFRGVLPAALRRSHGPFAAVTGSSALFGLWHILPSLDMADANPALGHLVQPADAGVEHRAGGRSAVPLVAGSVVFTAAAGAFFLELRGRGGLAAPAMLHLATNTLGFLAARATRRLDRRGRRGGR</sequence>
<dbReference type="EC" id="3.4.-.-" evidence="3"/>
<feature type="domain" description="CAAX prenyl protease 2/Lysostaphin resistance protein A-like" evidence="2">
    <location>
        <begin position="114"/>
        <end position="230"/>
    </location>
</feature>
<dbReference type="Proteomes" id="UP001596004">
    <property type="component" value="Unassembled WGS sequence"/>
</dbReference>
<reference evidence="4" key="1">
    <citation type="journal article" date="2019" name="Int. J. Syst. Evol. Microbiol.">
        <title>The Global Catalogue of Microorganisms (GCM) 10K type strain sequencing project: providing services to taxonomists for standard genome sequencing and annotation.</title>
        <authorList>
            <consortium name="The Broad Institute Genomics Platform"/>
            <consortium name="The Broad Institute Genome Sequencing Center for Infectious Disease"/>
            <person name="Wu L."/>
            <person name="Ma J."/>
        </authorList>
    </citation>
    <scope>NUCLEOTIDE SEQUENCE [LARGE SCALE GENOMIC DNA]</scope>
    <source>
        <strain evidence="4">CGMCC 4.7132</strain>
    </source>
</reference>
<evidence type="ECO:0000313" key="3">
    <source>
        <dbReference type="EMBL" id="MFC4531377.1"/>
    </source>
</evidence>
<gene>
    <name evidence="3" type="ORF">ACFO60_11435</name>
</gene>
<keyword evidence="1" id="KW-1133">Transmembrane helix</keyword>
<dbReference type="Pfam" id="PF02517">
    <property type="entry name" value="Rce1-like"/>
    <property type="match status" value="1"/>
</dbReference>
<dbReference type="RefSeq" id="WP_380839962.1">
    <property type="nucleotide sequence ID" value="NZ_JBHSFP010000006.1"/>
</dbReference>
<proteinExistence type="predicted"/>
<organism evidence="3 4">
    <name type="scientific">Sphaerisporangium dianthi</name>
    <dbReference type="NCBI Taxonomy" id="1436120"/>
    <lineage>
        <taxon>Bacteria</taxon>
        <taxon>Bacillati</taxon>
        <taxon>Actinomycetota</taxon>
        <taxon>Actinomycetes</taxon>
        <taxon>Streptosporangiales</taxon>
        <taxon>Streptosporangiaceae</taxon>
        <taxon>Sphaerisporangium</taxon>
    </lineage>
</organism>
<keyword evidence="4" id="KW-1185">Reference proteome</keyword>
<dbReference type="GO" id="GO:0016787">
    <property type="term" value="F:hydrolase activity"/>
    <property type="evidence" value="ECO:0007669"/>
    <property type="project" value="UniProtKB-KW"/>
</dbReference>
<dbReference type="EMBL" id="JBHSFP010000006">
    <property type="protein sequence ID" value="MFC4531377.1"/>
    <property type="molecule type" value="Genomic_DNA"/>
</dbReference>
<name>A0ABV9CFD6_9ACTN</name>
<dbReference type="InterPro" id="IPR015837">
    <property type="entry name" value="UCP026622_CAAX_protease"/>
</dbReference>
<keyword evidence="1" id="KW-0812">Transmembrane</keyword>
<accession>A0ABV9CFD6</accession>
<feature type="transmembrane region" description="Helical" evidence="1">
    <location>
        <begin position="191"/>
        <end position="210"/>
    </location>
</feature>
<feature type="transmembrane region" description="Helical" evidence="1">
    <location>
        <begin position="216"/>
        <end position="238"/>
    </location>
</feature>
<dbReference type="InterPro" id="IPR003675">
    <property type="entry name" value="Rce1/LyrA-like_dom"/>
</dbReference>
<evidence type="ECO:0000256" key="1">
    <source>
        <dbReference type="SAM" id="Phobius"/>
    </source>
</evidence>
<evidence type="ECO:0000259" key="2">
    <source>
        <dbReference type="Pfam" id="PF02517"/>
    </source>
</evidence>
<dbReference type="PIRSF" id="PIRSF026622">
    <property type="entry name" value="Proteas_026622"/>
    <property type="match status" value="1"/>
</dbReference>
<evidence type="ECO:0000313" key="4">
    <source>
        <dbReference type="Proteomes" id="UP001596004"/>
    </source>
</evidence>
<keyword evidence="1" id="KW-0472">Membrane</keyword>
<keyword evidence="3" id="KW-0378">Hydrolase</keyword>
<protein>
    <submittedName>
        <fullName evidence="3">CPBP family intramembrane glutamic endopeptidase</fullName>
        <ecNumber evidence="3">3.4.-.-</ecNumber>
    </submittedName>
</protein>
<comment type="caution">
    <text evidence="3">The sequence shown here is derived from an EMBL/GenBank/DDBJ whole genome shotgun (WGS) entry which is preliminary data.</text>
</comment>